<dbReference type="InterPro" id="IPR012337">
    <property type="entry name" value="RNaseH-like_sf"/>
</dbReference>
<dbReference type="InterPro" id="IPR036085">
    <property type="entry name" value="PAZ_dom_sf"/>
</dbReference>
<sequence length="893" mass="100519">MCENFHSFEESSSKLLTTLPADLFNQAMSNNNPIFSLVQKLAPGTAGQLTQGIVVNGFPIRLEKNLPIFKYDLRILVYFPRAAKPREVTKQNREDFTEVNRKLIQAELMSILVARESTFFPEGQASFVTDSAACCYSLNQFSIEDLENGVTFTLDAEELADVSGISNPVKAEIILKPAKEFQSSSNNLDNFFKEFANVAVSHEAYQHNEKFVVANSDVLFIDPQAGGFNRDDAPDLPGAAKAIPTLKKSVKVVEGPPVQGQKPKLMIMVDLSKHPMHLEVSLEEKIKATYMEHGGRSAPRSFNMQNALKAQHVLNQLKNLEVQPIHRSNAPSFTIKGFGAPANVQVIHHGGPTVQAFFKTQYGKNLKNPTWNVVRDFRGSFFPIEVLKVCPYQKVKKSQEFAEQGESTTKSASTLPARRKPQIITALRALNINNDNFMQAAGFRLTNELMYKLSTARLLNPPRIVFAQGQGEHVTNGKWRLNKNHFFAAAKVPKWELWANVEDRNLDTVGKFVTQMITRGRNRGVQLGVPKKLHIDANDMDQYMADAKKNGTQFVLVVSEEYEERHKELKYLEIKYNIPTQEVTMRVCRNAVEKNQGVTFDNIIMKTNIKNRGLCHDIHFQNQDIQHLVSHPDRVIIGIEMSHAFAGTGERSASILGWSANCLQHPTVYTGNFMFVQARDAEPDLSPVFKQIFGRLQKYRKPPKFFDIFIGGVSEGQLARVAKNAVSRLMEVCRTVKVTAEISLVAVSLDHVERFFLEKPDPNGRCGEQNVSPGLVVDREVVSTMRSEFYLTACQPLQGTVKVPKYTVCVDTTNKRTMDQYQAQAYGLCHLHQYNTATTSIPTPLYVARDYAQRGADVFPFIVQRDLADGQWSLDHLNQVTYQRTPLDDVRLA</sequence>
<dbReference type="SUPFAM" id="SSF101690">
    <property type="entry name" value="PAZ domain"/>
    <property type="match status" value="1"/>
</dbReference>
<dbReference type="AlphaFoldDB" id="A0AAF3F3V7"/>
<accession>A0AAF3F3V7</accession>
<dbReference type="Gene3D" id="3.40.50.2300">
    <property type="match status" value="1"/>
</dbReference>
<keyword evidence="2" id="KW-1185">Reference proteome</keyword>
<dbReference type="SMART" id="SM00950">
    <property type="entry name" value="Piwi"/>
    <property type="match status" value="1"/>
</dbReference>
<dbReference type="Gene3D" id="3.30.420.10">
    <property type="entry name" value="Ribonuclease H-like superfamily/Ribonuclease H"/>
    <property type="match status" value="1"/>
</dbReference>
<dbReference type="SUPFAM" id="SSF53098">
    <property type="entry name" value="Ribonuclease H-like"/>
    <property type="match status" value="1"/>
</dbReference>
<feature type="domain" description="Piwi" evidence="1">
    <location>
        <begin position="553"/>
        <end position="852"/>
    </location>
</feature>
<protein>
    <recommendedName>
        <fullName evidence="1">Piwi domain-containing protein</fullName>
    </recommendedName>
</protein>
<dbReference type="InterPro" id="IPR003165">
    <property type="entry name" value="Piwi"/>
</dbReference>
<proteinExistence type="predicted"/>
<organism evidence="2 3">
    <name type="scientific">Mesorhabditis belari</name>
    <dbReference type="NCBI Taxonomy" id="2138241"/>
    <lineage>
        <taxon>Eukaryota</taxon>
        <taxon>Metazoa</taxon>
        <taxon>Ecdysozoa</taxon>
        <taxon>Nematoda</taxon>
        <taxon>Chromadorea</taxon>
        <taxon>Rhabditida</taxon>
        <taxon>Rhabditina</taxon>
        <taxon>Rhabditomorpha</taxon>
        <taxon>Rhabditoidea</taxon>
        <taxon>Rhabditidae</taxon>
        <taxon>Mesorhabditinae</taxon>
        <taxon>Mesorhabditis</taxon>
    </lineage>
</organism>
<dbReference type="WBParaSite" id="MBELARI_LOCUS21255">
    <property type="protein sequence ID" value="MBELARI_LOCUS21255"/>
    <property type="gene ID" value="MBELARI_LOCUS21255"/>
</dbReference>
<reference evidence="3" key="1">
    <citation type="submission" date="2024-02" db="UniProtKB">
        <authorList>
            <consortium name="WormBaseParasite"/>
        </authorList>
    </citation>
    <scope>IDENTIFICATION</scope>
</reference>
<dbReference type="PROSITE" id="PS50822">
    <property type="entry name" value="PIWI"/>
    <property type="match status" value="1"/>
</dbReference>
<dbReference type="CDD" id="cd02846">
    <property type="entry name" value="PAZ_argonaute_like"/>
    <property type="match status" value="1"/>
</dbReference>
<dbReference type="Gene3D" id="2.170.260.10">
    <property type="entry name" value="paz domain"/>
    <property type="match status" value="1"/>
</dbReference>
<dbReference type="Pfam" id="PF02171">
    <property type="entry name" value="Piwi"/>
    <property type="match status" value="1"/>
</dbReference>
<evidence type="ECO:0000313" key="2">
    <source>
        <dbReference type="Proteomes" id="UP000887575"/>
    </source>
</evidence>
<dbReference type="GO" id="GO:0003676">
    <property type="term" value="F:nucleic acid binding"/>
    <property type="evidence" value="ECO:0007669"/>
    <property type="project" value="InterPro"/>
</dbReference>
<evidence type="ECO:0000313" key="3">
    <source>
        <dbReference type="WBParaSite" id="MBELARI_LOCUS21255"/>
    </source>
</evidence>
<evidence type="ECO:0000259" key="1">
    <source>
        <dbReference type="PROSITE" id="PS50822"/>
    </source>
</evidence>
<name>A0AAF3F3V7_9BILA</name>
<dbReference type="Proteomes" id="UP000887575">
    <property type="component" value="Unassembled WGS sequence"/>
</dbReference>
<dbReference type="InterPro" id="IPR036397">
    <property type="entry name" value="RNaseH_sf"/>
</dbReference>
<dbReference type="PANTHER" id="PTHR22891">
    <property type="entry name" value="EUKARYOTIC TRANSLATION INITIATION FACTOR 2C"/>
    <property type="match status" value="1"/>
</dbReference>